<evidence type="ECO:0000313" key="4">
    <source>
        <dbReference type="EMBL" id="RYR59544.1"/>
    </source>
</evidence>
<dbReference type="GO" id="GO:0006508">
    <property type="term" value="P:proteolysis"/>
    <property type="evidence" value="ECO:0007669"/>
    <property type="project" value="InterPro"/>
</dbReference>
<dbReference type="Pfam" id="PF00450">
    <property type="entry name" value="Peptidase_S10"/>
    <property type="match status" value="2"/>
</dbReference>
<protein>
    <recommendedName>
        <fullName evidence="3">Endoplasmic reticulum vesicle transporter C-terminal domain-containing protein</fullName>
    </recommendedName>
</protein>
<comment type="caution">
    <text evidence="4">The sequence shown here is derived from an EMBL/GenBank/DDBJ whole genome shotgun (WGS) entry which is preliminary data.</text>
</comment>
<dbReference type="Pfam" id="PF07970">
    <property type="entry name" value="COPIIcoated_ERV"/>
    <property type="match status" value="1"/>
</dbReference>
<dbReference type="Proteomes" id="UP000289738">
    <property type="component" value="Chromosome A05"/>
</dbReference>
<dbReference type="InterPro" id="IPR029058">
    <property type="entry name" value="AB_hydrolase_fold"/>
</dbReference>
<feature type="region of interest" description="Disordered" evidence="2">
    <location>
        <begin position="1"/>
        <end position="21"/>
    </location>
</feature>
<dbReference type="EMBL" id="SDMP01000005">
    <property type="protein sequence ID" value="RYR59544.1"/>
    <property type="molecule type" value="Genomic_DNA"/>
</dbReference>
<proteinExistence type="inferred from homology"/>
<name>A0A445D8P3_ARAHY</name>
<evidence type="ECO:0000313" key="5">
    <source>
        <dbReference type="Proteomes" id="UP000289738"/>
    </source>
</evidence>
<comment type="similarity">
    <text evidence="1">Belongs to the peptidase S10 family.</text>
</comment>
<sequence length="313" mass="34923">MPKKTHRPLPEHRASSSSYSPPPNPLSLLFILVVTMSFPIVVPVSPMPEHVAIAMPLQIHGGRLGYDEEYCSSCYGANGNCNSCEEVQEAYNKKEWALPENLDLFDQCQREGYVQRVKDEEGEGCNIHGSLQINKVARDFHFAIGKSILNHSTSSFLIDLLALRDNNHLEKVFLTIQPSVDYNDNNNNNGDVRGLPGQPAVDFEHYAGYVTVNETNGRALFCWFFEAITNPDDKPLVLWLNGGSGCSSVGYGATQAIEANILFLESPVGVGFSYSNTTSDYDQLGDQMTANDAYTFLHNWFLKFPSYRTRTFT</sequence>
<keyword evidence="5" id="KW-1185">Reference proteome</keyword>
<gene>
    <name evidence="4" type="ORF">Ahy_A05g025443</name>
</gene>
<dbReference type="AlphaFoldDB" id="A0A445D8P3"/>
<dbReference type="GO" id="GO:0004185">
    <property type="term" value="F:serine-type carboxypeptidase activity"/>
    <property type="evidence" value="ECO:0007669"/>
    <property type="project" value="InterPro"/>
</dbReference>
<feature type="domain" description="Endoplasmic reticulum vesicle transporter C-terminal" evidence="3">
    <location>
        <begin position="74"/>
        <end position="153"/>
    </location>
</feature>
<dbReference type="GO" id="GO:0005773">
    <property type="term" value="C:vacuole"/>
    <property type="evidence" value="ECO:0007669"/>
    <property type="project" value="TreeGrafter"/>
</dbReference>
<dbReference type="InterPro" id="IPR001563">
    <property type="entry name" value="Peptidase_S10"/>
</dbReference>
<dbReference type="PANTHER" id="PTHR11802:SF15">
    <property type="entry name" value="SERINE CARBOXYPEPTIDASE-LIKE 32"/>
    <property type="match status" value="1"/>
</dbReference>
<reference evidence="4 5" key="1">
    <citation type="submission" date="2019-01" db="EMBL/GenBank/DDBJ databases">
        <title>Sequencing of cultivated peanut Arachis hypogaea provides insights into genome evolution and oil improvement.</title>
        <authorList>
            <person name="Chen X."/>
        </authorList>
    </citation>
    <scope>NUCLEOTIDE SEQUENCE [LARGE SCALE GENOMIC DNA]</scope>
    <source>
        <strain evidence="5">cv. Fuhuasheng</strain>
        <tissue evidence="4">Leaves</tissue>
    </source>
</reference>
<evidence type="ECO:0000259" key="3">
    <source>
        <dbReference type="Pfam" id="PF07970"/>
    </source>
</evidence>
<dbReference type="InterPro" id="IPR012936">
    <property type="entry name" value="Erv_C"/>
</dbReference>
<evidence type="ECO:0000256" key="2">
    <source>
        <dbReference type="SAM" id="MobiDB-lite"/>
    </source>
</evidence>
<evidence type="ECO:0000256" key="1">
    <source>
        <dbReference type="ARBA" id="ARBA00009431"/>
    </source>
</evidence>
<dbReference type="PANTHER" id="PTHR11802">
    <property type="entry name" value="SERINE PROTEASE FAMILY S10 SERINE CARBOXYPEPTIDASE"/>
    <property type="match status" value="1"/>
</dbReference>
<dbReference type="SUPFAM" id="SSF53474">
    <property type="entry name" value="alpha/beta-Hydrolases"/>
    <property type="match status" value="1"/>
</dbReference>
<dbReference type="Gene3D" id="3.40.50.1820">
    <property type="entry name" value="alpha/beta hydrolase"/>
    <property type="match status" value="1"/>
</dbReference>
<organism evidence="4 5">
    <name type="scientific">Arachis hypogaea</name>
    <name type="common">Peanut</name>
    <dbReference type="NCBI Taxonomy" id="3818"/>
    <lineage>
        <taxon>Eukaryota</taxon>
        <taxon>Viridiplantae</taxon>
        <taxon>Streptophyta</taxon>
        <taxon>Embryophyta</taxon>
        <taxon>Tracheophyta</taxon>
        <taxon>Spermatophyta</taxon>
        <taxon>Magnoliopsida</taxon>
        <taxon>eudicotyledons</taxon>
        <taxon>Gunneridae</taxon>
        <taxon>Pentapetalae</taxon>
        <taxon>rosids</taxon>
        <taxon>fabids</taxon>
        <taxon>Fabales</taxon>
        <taxon>Fabaceae</taxon>
        <taxon>Papilionoideae</taxon>
        <taxon>50 kb inversion clade</taxon>
        <taxon>dalbergioids sensu lato</taxon>
        <taxon>Dalbergieae</taxon>
        <taxon>Pterocarpus clade</taxon>
        <taxon>Arachis</taxon>
    </lineage>
</organism>
<accession>A0A445D8P3</accession>